<feature type="coiled-coil region" evidence="1">
    <location>
        <begin position="281"/>
        <end position="352"/>
    </location>
</feature>
<comment type="caution">
    <text evidence="2">The sequence shown here is derived from an EMBL/GenBank/DDBJ whole genome shotgun (WGS) entry which is preliminary data.</text>
</comment>
<proteinExistence type="predicted"/>
<dbReference type="InterPro" id="IPR027417">
    <property type="entry name" value="P-loop_NTPase"/>
</dbReference>
<name>A0ABW6IKG7_9CYAN</name>
<keyword evidence="3" id="KW-1185">Reference proteome</keyword>
<evidence type="ECO:0000256" key="1">
    <source>
        <dbReference type="SAM" id="Coils"/>
    </source>
</evidence>
<reference evidence="2 3" key="1">
    <citation type="submission" date="2024-10" db="EMBL/GenBank/DDBJ databases">
        <authorList>
            <person name="Ratan Roy A."/>
            <person name="Morales Sandoval P.H."/>
            <person name="De Los Santos Villalobos S."/>
            <person name="Chakraborty S."/>
            <person name="Mukherjee J."/>
        </authorList>
    </citation>
    <scope>NUCLEOTIDE SEQUENCE [LARGE SCALE GENOMIC DNA]</scope>
    <source>
        <strain evidence="2 3">S1</strain>
    </source>
</reference>
<dbReference type="Gene3D" id="3.40.50.300">
    <property type="entry name" value="P-loop containing nucleotide triphosphate hydrolases"/>
    <property type="match status" value="1"/>
</dbReference>
<dbReference type="Proteomes" id="UP001600165">
    <property type="component" value="Unassembled WGS sequence"/>
</dbReference>
<gene>
    <name evidence="2" type="ORF">ACFVKH_19465</name>
</gene>
<feature type="coiled-coil region" evidence="1">
    <location>
        <begin position="177"/>
        <end position="233"/>
    </location>
</feature>
<sequence length="851" mass="95522">MQYRRRSPRLWLWALVAMSGFMAGAHLVARIQGNNARAGFTTGLLTGSVLVGTIATLQGYQASKDHRSEASDLKKRLNALSYELTHTQHLKDGLETRQQALQSQLTETTQQAQSATAALEPMQKRVVVAEAAVAALNAAEKSLIDKLHKAEARVQSLQSVVTVNREEDFRRGRAYERRAAEQQVAKTQKEKSRAIAALEQHMAQTVAALETELAAAREEIQEWESEFETQLQHLGDEQEQAILARVVAEVRQDYEARLKQVSQAIPQAVRKRCDKYREKWLAELRAELEAVTAERDRAFQRLEHYEREFVGLAADVEQLNDTDLHQALQAQVESLQGALEQKNRTIEDYQAAIADLEAPRLFPGGYGHHRGNLLIRHAHGQGIILDALHRSRHTEAGQETYYFAARRPEPPREVLAKLNGQALKLQHELDSKKAVQFEYDSESLTYRCAIQIFQKRLTRDEIDRKWLKASKFKALVKDACAFRVSANKGGSKSPTVRNILGAKLLEGEKFKLRRYDPSAGSRKDYWRIAPTWRSYHDALKMAAEIESLILRRQREKSARNGAEFDWVFYVIDELDNTMSTLAGEKVVEGEEEISAAKVVINAIAKAVKEGEHLQIGIIICTQTPNVMQLRKSEVIDKAFFNNLAQIVVEANVFDYLAASTDQTKSARLASDYRAVYDWCDEENETITDEARKYRPALFVNKGKREVIELPPLGEFGFDKLEPSQPYDFEEFNAYEYAGARSLDQALLMASKEQVERTSLLPTRSPNTAQTAVNNGLGGGAIQTHQSNGSVAVAVDPKVLPKTEGAPTCPICGDTLKPNGKGRGKYTGMKQFACRSQDHTSQMGGKTYYQSC</sequence>
<accession>A0ABW6IKG7</accession>
<evidence type="ECO:0000313" key="3">
    <source>
        <dbReference type="Proteomes" id="UP001600165"/>
    </source>
</evidence>
<evidence type="ECO:0000313" key="2">
    <source>
        <dbReference type="EMBL" id="MFE4108464.1"/>
    </source>
</evidence>
<dbReference type="RefSeq" id="WP_377968094.1">
    <property type="nucleotide sequence ID" value="NZ_JBHZOL010000111.1"/>
</dbReference>
<dbReference type="EMBL" id="JBHZOL010000111">
    <property type="protein sequence ID" value="MFE4108464.1"/>
    <property type="molecule type" value="Genomic_DNA"/>
</dbReference>
<feature type="coiled-coil region" evidence="1">
    <location>
        <begin position="91"/>
        <end position="153"/>
    </location>
</feature>
<organism evidence="2 3">
    <name type="scientific">Almyronema epifaneia S1</name>
    <dbReference type="NCBI Taxonomy" id="2991925"/>
    <lineage>
        <taxon>Bacteria</taxon>
        <taxon>Bacillati</taxon>
        <taxon>Cyanobacteriota</taxon>
        <taxon>Cyanophyceae</taxon>
        <taxon>Nodosilineales</taxon>
        <taxon>Nodosilineaceae</taxon>
        <taxon>Almyronema</taxon>
        <taxon>Almyronema epifaneia</taxon>
    </lineage>
</organism>
<protein>
    <submittedName>
        <fullName evidence="2">Uncharacterized protein</fullName>
    </submittedName>
</protein>
<keyword evidence="1" id="KW-0175">Coiled coil</keyword>